<name>A0A3N0XI78_ANAGA</name>
<dbReference type="Proteomes" id="UP000281406">
    <property type="component" value="Unassembled WGS sequence"/>
</dbReference>
<sequence>MPFPERTVEPQLVSRLRGSDVSEKSFMTPDGRRVRKPVLFSSLEEVCCHSLTSILHQLSDLSRHASDIFLGIETQAVLISQRTSRIQVRLERLQLTARKFDPKTIKIRKLKGSVLYLLLVTLRFL</sequence>
<evidence type="ECO:0000313" key="1">
    <source>
        <dbReference type="EMBL" id="ROI33893.1"/>
    </source>
</evidence>
<dbReference type="PANTHER" id="PTHR23039">
    <property type="entry name" value="NANCE-HORAN SYNDROME PROTEIN"/>
    <property type="match status" value="1"/>
</dbReference>
<protein>
    <submittedName>
        <fullName evidence="1">Wiskott-Aldrich syndrome protein family member 2</fullName>
    </submittedName>
</protein>
<accession>A0A3N0XI78</accession>
<comment type="caution">
    <text evidence="1">The sequence shown here is derived from an EMBL/GenBank/DDBJ whole genome shotgun (WGS) entry which is preliminary data.</text>
</comment>
<gene>
    <name evidence="1" type="ORF">DPX16_20407</name>
</gene>
<dbReference type="GO" id="GO:0030154">
    <property type="term" value="P:cell differentiation"/>
    <property type="evidence" value="ECO:0007669"/>
    <property type="project" value="TreeGrafter"/>
</dbReference>
<evidence type="ECO:0000313" key="2">
    <source>
        <dbReference type="Proteomes" id="UP000281406"/>
    </source>
</evidence>
<keyword evidence="2" id="KW-1185">Reference proteome</keyword>
<dbReference type="Gene3D" id="1.20.5.340">
    <property type="match status" value="1"/>
</dbReference>
<dbReference type="OrthoDB" id="8965057at2759"/>
<dbReference type="PANTHER" id="PTHR23039:SF3">
    <property type="entry name" value="NHS-LIKE PROTEIN 1"/>
    <property type="match status" value="1"/>
</dbReference>
<proteinExistence type="predicted"/>
<organism evidence="1 2">
    <name type="scientific">Anabarilius grahami</name>
    <name type="common">Kanglang fish</name>
    <name type="synonym">Barilius grahami</name>
    <dbReference type="NCBI Taxonomy" id="495550"/>
    <lineage>
        <taxon>Eukaryota</taxon>
        <taxon>Metazoa</taxon>
        <taxon>Chordata</taxon>
        <taxon>Craniata</taxon>
        <taxon>Vertebrata</taxon>
        <taxon>Euteleostomi</taxon>
        <taxon>Actinopterygii</taxon>
        <taxon>Neopterygii</taxon>
        <taxon>Teleostei</taxon>
        <taxon>Ostariophysi</taxon>
        <taxon>Cypriniformes</taxon>
        <taxon>Xenocyprididae</taxon>
        <taxon>Xenocypridinae</taxon>
        <taxon>Xenocypridinae incertae sedis</taxon>
        <taxon>Anabarilius</taxon>
    </lineage>
</organism>
<reference evidence="1 2" key="1">
    <citation type="submission" date="2018-10" db="EMBL/GenBank/DDBJ databases">
        <title>Genome assembly for a Yunnan-Guizhou Plateau 3E fish, Anabarilius grahami (Regan), and its evolutionary and genetic applications.</title>
        <authorList>
            <person name="Jiang W."/>
        </authorList>
    </citation>
    <scope>NUCLEOTIDE SEQUENCE [LARGE SCALE GENOMIC DNA]</scope>
    <source>
        <strain evidence="1">AG-KIZ</strain>
        <tissue evidence="1">Muscle</tissue>
    </source>
</reference>
<dbReference type="AlphaFoldDB" id="A0A3N0XI78"/>
<dbReference type="EMBL" id="RJVU01072567">
    <property type="protein sequence ID" value="ROI33893.1"/>
    <property type="molecule type" value="Genomic_DNA"/>
</dbReference>
<dbReference type="FunFam" id="1.20.5.340:FF:000049">
    <property type="entry name" value="NHS-like protein 1"/>
    <property type="match status" value="1"/>
</dbReference>